<evidence type="ECO:0000256" key="1">
    <source>
        <dbReference type="SAM" id="SignalP"/>
    </source>
</evidence>
<sequence>MKFMMVILMATGWIASTTLASPVNATNTTIDSPANKVNATTISAVLKEVTSALAPLQKLHDDLVGKFDKIEKVIA</sequence>
<dbReference type="EMBL" id="GFTR01000576">
    <property type="protein sequence ID" value="JAW15850.1"/>
    <property type="molecule type" value="Transcribed_RNA"/>
</dbReference>
<reference evidence="2" key="1">
    <citation type="journal article" date="2018" name="PLoS Negl. Trop. Dis.">
        <title>An insight into the salivary gland and fat body transcriptome of Panstrongylus lignarius (Hemiptera: Heteroptera), the main vector of Chagas disease in Peru.</title>
        <authorList>
            <person name="Nevoa J.C."/>
            <person name="Mendes M.T."/>
            <person name="da Silva M.V."/>
            <person name="Soares S.C."/>
            <person name="Oliveira C.J.F."/>
            <person name="Ribeiro J.M.C."/>
        </authorList>
    </citation>
    <scope>NUCLEOTIDE SEQUENCE</scope>
</reference>
<name>A0A224Y3W4_9HEMI</name>
<dbReference type="AlphaFoldDB" id="A0A224Y3W4"/>
<evidence type="ECO:0000313" key="2">
    <source>
        <dbReference type="EMBL" id="JAW15850.1"/>
    </source>
</evidence>
<proteinExistence type="predicted"/>
<accession>A0A224Y3W4</accession>
<feature type="signal peptide" evidence="1">
    <location>
        <begin position="1"/>
        <end position="20"/>
    </location>
</feature>
<organism evidence="2">
    <name type="scientific">Panstrongylus lignarius</name>
    <dbReference type="NCBI Taxonomy" id="156445"/>
    <lineage>
        <taxon>Eukaryota</taxon>
        <taxon>Metazoa</taxon>
        <taxon>Ecdysozoa</taxon>
        <taxon>Arthropoda</taxon>
        <taxon>Hexapoda</taxon>
        <taxon>Insecta</taxon>
        <taxon>Pterygota</taxon>
        <taxon>Neoptera</taxon>
        <taxon>Paraneoptera</taxon>
        <taxon>Hemiptera</taxon>
        <taxon>Heteroptera</taxon>
        <taxon>Panheteroptera</taxon>
        <taxon>Cimicomorpha</taxon>
        <taxon>Reduviidae</taxon>
        <taxon>Triatominae</taxon>
        <taxon>Panstrongylus</taxon>
    </lineage>
</organism>
<keyword evidence="1" id="KW-0732">Signal</keyword>
<protein>
    <submittedName>
        <fullName evidence="2">Putative secreted protein</fullName>
    </submittedName>
</protein>
<feature type="chain" id="PRO_5013053212" evidence="1">
    <location>
        <begin position="21"/>
        <end position="75"/>
    </location>
</feature>